<sequence length="215" mass="23933">MKRYIWIGMIALCVMAATAGCGKKEETAQTETTQEETTEALQEETTEEETTEEETTQAAAERYHMLRGTVTEESQDGSQFSLLADTGVTYEISLSQIRDVEEEIEPEVQIAIAYIGEELESQEDLEHVDLVAVFPEQEEWTICQETGTTLFNAMSSFTLKTDQGHELQLLKDNCPIEDGALSQDSGDRVTVIYVTSQGLNFPIEILKAESQGDES</sequence>
<reference evidence="3" key="1">
    <citation type="journal article" date="2021" name="PeerJ">
        <title>Extensive microbial diversity within the chicken gut microbiome revealed by metagenomics and culture.</title>
        <authorList>
            <person name="Gilroy R."/>
            <person name="Ravi A."/>
            <person name="Getino M."/>
            <person name="Pursley I."/>
            <person name="Horton D.L."/>
            <person name="Alikhan N.F."/>
            <person name="Baker D."/>
            <person name="Gharbi K."/>
            <person name="Hall N."/>
            <person name="Watson M."/>
            <person name="Adriaenssens E.M."/>
            <person name="Foster-Nyarko E."/>
            <person name="Jarju S."/>
            <person name="Secka A."/>
            <person name="Antonio M."/>
            <person name="Oren A."/>
            <person name="Chaudhuri R.R."/>
            <person name="La Ragione R."/>
            <person name="Hildebrand F."/>
            <person name="Pallen M.J."/>
        </authorList>
    </citation>
    <scope>NUCLEOTIDE SEQUENCE</scope>
    <source>
        <strain evidence="3">CHK188-4685</strain>
    </source>
</reference>
<comment type="caution">
    <text evidence="3">The sequence shown here is derived from an EMBL/GenBank/DDBJ whole genome shotgun (WGS) entry which is preliminary data.</text>
</comment>
<protein>
    <recommendedName>
        <fullName evidence="5">DUF5067 domain-containing protein</fullName>
    </recommendedName>
</protein>
<accession>A0A9D2L600</accession>
<organism evidence="3 4">
    <name type="scientific">Candidatus Enterocloster faecavium</name>
    <dbReference type="NCBI Taxonomy" id="2838560"/>
    <lineage>
        <taxon>Bacteria</taxon>
        <taxon>Bacillati</taxon>
        <taxon>Bacillota</taxon>
        <taxon>Clostridia</taxon>
        <taxon>Lachnospirales</taxon>
        <taxon>Lachnospiraceae</taxon>
        <taxon>Enterocloster</taxon>
    </lineage>
</organism>
<dbReference type="PROSITE" id="PS51257">
    <property type="entry name" value="PROKAR_LIPOPROTEIN"/>
    <property type="match status" value="1"/>
</dbReference>
<evidence type="ECO:0000313" key="4">
    <source>
        <dbReference type="Proteomes" id="UP000886804"/>
    </source>
</evidence>
<dbReference type="Proteomes" id="UP000886804">
    <property type="component" value="Unassembled WGS sequence"/>
</dbReference>
<feature type="region of interest" description="Disordered" evidence="1">
    <location>
        <begin position="25"/>
        <end position="57"/>
    </location>
</feature>
<evidence type="ECO:0000256" key="1">
    <source>
        <dbReference type="SAM" id="MobiDB-lite"/>
    </source>
</evidence>
<name>A0A9D2L600_9FIRM</name>
<dbReference type="EMBL" id="DWYS01000020">
    <property type="protein sequence ID" value="HJB06556.1"/>
    <property type="molecule type" value="Genomic_DNA"/>
</dbReference>
<keyword evidence="2" id="KW-0732">Signal</keyword>
<evidence type="ECO:0008006" key="5">
    <source>
        <dbReference type="Google" id="ProtNLM"/>
    </source>
</evidence>
<gene>
    <name evidence="3" type="ORF">H9716_01675</name>
</gene>
<feature type="compositionally biased region" description="Acidic residues" evidence="1">
    <location>
        <begin position="33"/>
        <end position="55"/>
    </location>
</feature>
<evidence type="ECO:0000313" key="3">
    <source>
        <dbReference type="EMBL" id="HJB06556.1"/>
    </source>
</evidence>
<evidence type="ECO:0000256" key="2">
    <source>
        <dbReference type="SAM" id="SignalP"/>
    </source>
</evidence>
<dbReference type="AlphaFoldDB" id="A0A9D2L600"/>
<feature type="chain" id="PRO_5039104658" description="DUF5067 domain-containing protein" evidence="2">
    <location>
        <begin position="20"/>
        <end position="215"/>
    </location>
</feature>
<proteinExistence type="predicted"/>
<feature type="signal peptide" evidence="2">
    <location>
        <begin position="1"/>
        <end position="19"/>
    </location>
</feature>
<reference evidence="3" key="2">
    <citation type="submission" date="2021-04" db="EMBL/GenBank/DDBJ databases">
        <authorList>
            <person name="Gilroy R."/>
        </authorList>
    </citation>
    <scope>NUCLEOTIDE SEQUENCE</scope>
    <source>
        <strain evidence="3">CHK188-4685</strain>
    </source>
</reference>